<dbReference type="FunFam" id="3.40.50.800:FF:000001">
    <property type="entry name" value="Threonine--tRNA ligase"/>
    <property type="match status" value="1"/>
</dbReference>
<dbReference type="Gene3D" id="3.30.980.10">
    <property type="entry name" value="Threonyl-trna Synthetase, Chain A, domain 2"/>
    <property type="match status" value="1"/>
</dbReference>
<dbReference type="EMBL" id="FNXT01001203">
    <property type="protein sequence ID" value="SZX73989.1"/>
    <property type="molecule type" value="Genomic_DNA"/>
</dbReference>
<dbReference type="InterPro" id="IPR002320">
    <property type="entry name" value="Thr-tRNA-ligase_IIa"/>
</dbReference>
<dbReference type="CDD" id="cd00860">
    <property type="entry name" value="ThrRS_anticodon"/>
    <property type="match status" value="1"/>
</dbReference>
<dbReference type="FunFam" id="3.30.930.10:FF:000002">
    <property type="entry name" value="Threonine--tRNA ligase"/>
    <property type="match status" value="1"/>
</dbReference>
<dbReference type="PANTHER" id="PTHR11451:SF44">
    <property type="entry name" value="THREONINE--TRNA LIGASE, CHLOROPLASTIC_MITOCHONDRIAL 2"/>
    <property type="match status" value="1"/>
</dbReference>
<evidence type="ECO:0000256" key="1">
    <source>
        <dbReference type="ARBA" id="ARBA00008226"/>
    </source>
</evidence>
<dbReference type="Pfam" id="PF03129">
    <property type="entry name" value="HGTP_anticodon"/>
    <property type="match status" value="1"/>
</dbReference>
<evidence type="ECO:0000313" key="14">
    <source>
        <dbReference type="Proteomes" id="UP000256970"/>
    </source>
</evidence>
<evidence type="ECO:0000256" key="3">
    <source>
        <dbReference type="ARBA" id="ARBA00022598"/>
    </source>
</evidence>
<evidence type="ECO:0000256" key="5">
    <source>
        <dbReference type="ARBA" id="ARBA00022741"/>
    </source>
</evidence>
<protein>
    <recommendedName>
        <fullName evidence="2">threonine--tRNA ligase</fullName>
        <ecNumber evidence="2">6.1.1.3</ecNumber>
    </recommendedName>
    <alternativeName>
        <fullName evidence="10">Threonyl-tRNA synthetase</fullName>
    </alternativeName>
</protein>
<dbReference type="EC" id="6.1.1.3" evidence="2"/>
<dbReference type="GO" id="GO:0004829">
    <property type="term" value="F:threonine-tRNA ligase activity"/>
    <property type="evidence" value="ECO:0007669"/>
    <property type="project" value="UniProtKB-EC"/>
</dbReference>
<dbReference type="SUPFAM" id="SSF52954">
    <property type="entry name" value="Class II aaRS ABD-related"/>
    <property type="match status" value="1"/>
</dbReference>
<dbReference type="GO" id="GO:0005524">
    <property type="term" value="F:ATP binding"/>
    <property type="evidence" value="ECO:0007669"/>
    <property type="project" value="UniProtKB-KW"/>
</dbReference>
<dbReference type="GO" id="GO:0009570">
    <property type="term" value="C:chloroplast stroma"/>
    <property type="evidence" value="ECO:0007669"/>
    <property type="project" value="TreeGrafter"/>
</dbReference>
<keyword evidence="6" id="KW-0862">Zinc</keyword>
<keyword evidence="4" id="KW-0479">Metal-binding</keyword>
<dbReference type="InterPro" id="IPR006195">
    <property type="entry name" value="aa-tRNA-synth_II"/>
</dbReference>
<reference evidence="13 14" key="1">
    <citation type="submission" date="2016-10" db="EMBL/GenBank/DDBJ databases">
        <authorList>
            <person name="Cai Z."/>
        </authorList>
    </citation>
    <scope>NUCLEOTIDE SEQUENCE [LARGE SCALE GENOMIC DNA]</scope>
</reference>
<dbReference type="InterPro" id="IPR018163">
    <property type="entry name" value="Thr/Ala-tRNA-synth_IIc_edit"/>
</dbReference>
<evidence type="ECO:0000313" key="13">
    <source>
        <dbReference type="EMBL" id="SZX73989.1"/>
    </source>
</evidence>
<dbReference type="SMART" id="SM00863">
    <property type="entry name" value="tRNA_SAD"/>
    <property type="match status" value="1"/>
</dbReference>
<keyword evidence="7" id="KW-0067">ATP-binding</keyword>
<organism evidence="13 14">
    <name type="scientific">Tetradesmus obliquus</name>
    <name type="common">Green alga</name>
    <name type="synonym">Acutodesmus obliquus</name>
    <dbReference type="NCBI Taxonomy" id="3088"/>
    <lineage>
        <taxon>Eukaryota</taxon>
        <taxon>Viridiplantae</taxon>
        <taxon>Chlorophyta</taxon>
        <taxon>core chlorophytes</taxon>
        <taxon>Chlorophyceae</taxon>
        <taxon>CS clade</taxon>
        <taxon>Sphaeropleales</taxon>
        <taxon>Scenedesmaceae</taxon>
        <taxon>Tetradesmus</taxon>
    </lineage>
</organism>
<feature type="domain" description="Aminoacyl-transfer RNA synthetases class-II family profile" evidence="12">
    <location>
        <begin position="279"/>
        <end position="440"/>
    </location>
</feature>
<evidence type="ECO:0000256" key="8">
    <source>
        <dbReference type="ARBA" id="ARBA00022917"/>
    </source>
</evidence>
<dbReference type="Pfam" id="PF00587">
    <property type="entry name" value="tRNA-synt_2b"/>
    <property type="match status" value="1"/>
</dbReference>
<dbReference type="InterPro" id="IPR045864">
    <property type="entry name" value="aa-tRNA-synth_II/BPL/LPL"/>
</dbReference>
<dbReference type="InterPro" id="IPR004154">
    <property type="entry name" value="Anticodon-bd"/>
</dbReference>
<dbReference type="Gene3D" id="3.40.50.800">
    <property type="entry name" value="Anticodon-binding domain"/>
    <property type="match status" value="1"/>
</dbReference>
<comment type="catalytic activity">
    <reaction evidence="11">
        <text>tRNA(Thr) + L-threonine + ATP = L-threonyl-tRNA(Thr) + AMP + diphosphate + H(+)</text>
        <dbReference type="Rhea" id="RHEA:24624"/>
        <dbReference type="Rhea" id="RHEA-COMP:9670"/>
        <dbReference type="Rhea" id="RHEA-COMP:9704"/>
        <dbReference type="ChEBI" id="CHEBI:15378"/>
        <dbReference type="ChEBI" id="CHEBI:30616"/>
        <dbReference type="ChEBI" id="CHEBI:33019"/>
        <dbReference type="ChEBI" id="CHEBI:57926"/>
        <dbReference type="ChEBI" id="CHEBI:78442"/>
        <dbReference type="ChEBI" id="CHEBI:78534"/>
        <dbReference type="ChEBI" id="CHEBI:456215"/>
        <dbReference type="EC" id="6.1.1.3"/>
    </reaction>
</comment>
<sequence>MPIARLLRSVACPSHLRGLPHASSDQLGRIQAAAWLAARQSSTAARNTLAGKNIFQLRAAVETAEAATQQHGQQQQQPEIVPLPTSDESETLLRIRHSCAHIMAMAVQRLHKDAQVTIGPWIERGFYYDFDLATALSDKELKAIRKEMQKIMRMNLPFIREELSPEEAEARIKAAGEPYKLEILESIRARDPTAPITIYHIGETDHPAHWWDLCAGPHVESTGAIKPDAFELESVAGAYWRGDEKNAMLQRIYGTAWESAAQLASYQALKAEAARRDHRKLGAELDLFSIQESAGGGLVFWHPRGAIVRHHIETFWKELHLARGYDLVYSPHIAKVDLWKTSGHFDFYAENMYDQMQVEHEEYQLKPMNCPFHVAMYKDGYFSYRDLPKRWAELGTVYRYERSGTMHGLFRVRGFTQDDAHIFCLPEQIEPEIRGVLDLVQHPDCCRLGWPLPTCACCSFDMTYVDANAAKQRPIMIHRAIFGSMERFFGILVENYAGAFPLWLAPVQARLLPVNDAVVPYVQEVAAKMRAAGVRVEVLERASIAKMIRNAERAKTPVMAVVGAKEAEAGSLAVRLYGGSDLGALPADDVIGRIVEANKSRGSDF</sequence>
<comment type="similarity">
    <text evidence="1">Belongs to the class-II aminoacyl-tRNA synthetase family.</text>
</comment>
<keyword evidence="8" id="KW-0648">Protein biosynthesis</keyword>
<evidence type="ECO:0000256" key="4">
    <source>
        <dbReference type="ARBA" id="ARBA00022723"/>
    </source>
</evidence>
<dbReference type="GO" id="GO:0006435">
    <property type="term" value="P:threonyl-tRNA aminoacylation"/>
    <property type="evidence" value="ECO:0007669"/>
    <property type="project" value="InterPro"/>
</dbReference>
<evidence type="ECO:0000259" key="12">
    <source>
        <dbReference type="PROSITE" id="PS50862"/>
    </source>
</evidence>
<dbReference type="PRINTS" id="PR01047">
    <property type="entry name" value="TRNASYNTHTHR"/>
</dbReference>
<dbReference type="STRING" id="3088.A0A383WA61"/>
<evidence type="ECO:0000256" key="9">
    <source>
        <dbReference type="ARBA" id="ARBA00023146"/>
    </source>
</evidence>
<dbReference type="InterPro" id="IPR047246">
    <property type="entry name" value="ThrRS_anticodon"/>
</dbReference>
<dbReference type="PROSITE" id="PS50862">
    <property type="entry name" value="AA_TRNA_LIGASE_II"/>
    <property type="match status" value="1"/>
</dbReference>
<keyword evidence="5" id="KW-0547">Nucleotide-binding</keyword>
<proteinExistence type="inferred from homology"/>
<dbReference type="SUPFAM" id="SSF55186">
    <property type="entry name" value="ThrRS/AlaRS common domain"/>
    <property type="match status" value="1"/>
</dbReference>
<dbReference type="SUPFAM" id="SSF55681">
    <property type="entry name" value="Class II aaRS and biotin synthetases"/>
    <property type="match status" value="1"/>
</dbReference>
<keyword evidence="9" id="KW-0030">Aminoacyl-tRNA synthetase</keyword>
<gene>
    <name evidence="13" type="ORF">BQ4739_LOCUS14247</name>
</gene>
<evidence type="ECO:0000256" key="2">
    <source>
        <dbReference type="ARBA" id="ARBA00013163"/>
    </source>
</evidence>
<dbReference type="InterPro" id="IPR002314">
    <property type="entry name" value="aa-tRNA-synt_IIb"/>
</dbReference>
<dbReference type="InterPro" id="IPR012947">
    <property type="entry name" value="tRNA_SAD"/>
</dbReference>
<evidence type="ECO:0000256" key="11">
    <source>
        <dbReference type="ARBA" id="ARBA00049515"/>
    </source>
</evidence>
<dbReference type="InterPro" id="IPR036621">
    <property type="entry name" value="Anticodon-bd_dom_sf"/>
</dbReference>
<dbReference type="Pfam" id="PF07973">
    <property type="entry name" value="tRNA_SAD"/>
    <property type="match status" value="1"/>
</dbReference>
<accession>A0A383WA61</accession>
<dbReference type="Proteomes" id="UP000256970">
    <property type="component" value="Unassembled WGS sequence"/>
</dbReference>
<keyword evidence="14" id="KW-1185">Reference proteome</keyword>
<dbReference type="AlphaFoldDB" id="A0A383WA61"/>
<dbReference type="Gene3D" id="3.30.930.10">
    <property type="entry name" value="Bira Bifunctional Protein, Domain 2"/>
    <property type="match status" value="2"/>
</dbReference>
<dbReference type="FunFam" id="3.30.54.20:FF:000002">
    <property type="entry name" value="Threonine--tRNA ligase"/>
    <property type="match status" value="1"/>
</dbReference>
<evidence type="ECO:0000256" key="10">
    <source>
        <dbReference type="ARBA" id="ARBA00031900"/>
    </source>
</evidence>
<evidence type="ECO:0000256" key="6">
    <source>
        <dbReference type="ARBA" id="ARBA00022833"/>
    </source>
</evidence>
<name>A0A383WA61_TETOB</name>
<dbReference type="Gene3D" id="3.30.54.20">
    <property type="match status" value="1"/>
</dbReference>
<evidence type="ECO:0000256" key="7">
    <source>
        <dbReference type="ARBA" id="ARBA00022840"/>
    </source>
</evidence>
<keyword evidence="3" id="KW-0436">Ligase</keyword>
<dbReference type="NCBIfam" id="TIGR00418">
    <property type="entry name" value="thrS"/>
    <property type="match status" value="1"/>
</dbReference>
<dbReference type="GO" id="GO:0046872">
    <property type="term" value="F:metal ion binding"/>
    <property type="evidence" value="ECO:0007669"/>
    <property type="project" value="UniProtKB-KW"/>
</dbReference>
<dbReference type="PANTHER" id="PTHR11451">
    <property type="entry name" value="THREONINE-TRNA LIGASE"/>
    <property type="match status" value="1"/>
</dbReference>